<reference evidence="2" key="1">
    <citation type="journal article" date="2013" name="Environ. Microbiol.">
        <title>Microbiota from the distal guts of lean and obese adolescents exhibit partial functional redundancy besides clear differences in community structure.</title>
        <authorList>
            <person name="Ferrer M."/>
            <person name="Ruiz A."/>
            <person name="Lanza F."/>
            <person name="Haange S.B."/>
            <person name="Oberbach A."/>
            <person name="Till H."/>
            <person name="Bargiela R."/>
            <person name="Campoy C."/>
            <person name="Segura M.T."/>
            <person name="Richter M."/>
            <person name="von Bergen M."/>
            <person name="Seifert J."/>
            <person name="Suarez A."/>
        </authorList>
    </citation>
    <scope>NUCLEOTIDE SEQUENCE</scope>
</reference>
<protein>
    <submittedName>
        <fullName evidence="2">Polysaccharide transport protein</fullName>
    </submittedName>
</protein>
<keyword evidence="1" id="KW-1133">Transmembrane helix</keyword>
<keyword evidence="1" id="KW-0472">Membrane</keyword>
<feature type="transmembrane region" description="Helical" evidence="1">
    <location>
        <begin position="43"/>
        <end position="62"/>
    </location>
</feature>
<proteinExistence type="predicted"/>
<feature type="transmembrane region" description="Helical" evidence="1">
    <location>
        <begin position="82"/>
        <end position="106"/>
    </location>
</feature>
<sequence length="208" mass="23357">MNLVYALGSSLLLMLLGFATRRLLVFNFGNDITAASQVVDKLFNFFSIAEFGVGSVISYRLYEQIAAKDTEKISKYMSMYKWAYRAVGVVICVLAGIGALALPWIMPGVASIQTAYTVYLLNTISTLSGYFLVTRRLMYTCTQQGYLCTRIDFCFNVANYLARIAIALWLPNYILYFGVSILFNTSANLVVAARYKKDFPELHEVKVT</sequence>
<evidence type="ECO:0000313" key="2">
    <source>
        <dbReference type="EMBL" id="EKC49443.1"/>
    </source>
</evidence>
<gene>
    <name evidence="2" type="ORF">LEA_18391</name>
</gene>
<feature type="non-terminal residue" evidence="2">
    <location>
        <position position="208"/>
    </location>
</feature>
<keyword evidence="1" id="KW-0812">Transmembrane</keyword>
<name>K1RVS1_9ZZZZ</name>
<comment type="caution">
    <text evidence="2">The sequence shown here is derived from an EMBL/GenBank/DDBJ whole genome shotgun (WGS) entry which is preliminary data.</text>
</comment>
<dbReference type="AlphaFoldDB" id="K1RVS1"/>
<evidence type="ECO:0000256" key="1">
    <source>
        <dbReference type="SAM" id="Phobius"/>
    </source>
</evidence>
<dbReference type="EMBL" id="AJWY01012616">
    <property type="protein sequence ID" value="EKC49443.1"/>
    <property type="molecule type" value="Genomic_DNA"/>
</dbReference>
<organism evidence="2">
    <name type="scientific">human gut metagenome</name>
    <dbReference type="NCBI Taxonomy" id="408170"/>
    <lineage>
        <taxon>unclassified sequences</taxon>
        <taxon>metagenomes</taxon>
        <taxon>organismal metagenomes</taxon>
    </lineage>
</organism>
<feature type="transmembrane region" description="Helical" evidence="1">
    <location>
        <begin position="112"/>
        <end position="133"/>
    </location>
</feature>
<accession>K1RVS1</accession>